<dbReference type="RefSeq" id="WP_065235835.1">
    <property type="nucleotide sequence ID" value="NZ_CBCRUR010000010.1"/>
</dbReference>
<protein>
    <recommendedName>
        <fullName evidence="4">DUF2490 domain-containing protein</fullName>
    </recommendedName>
</protein>
<evidence type="ECO:0000313" key="3">
    <source>
        <dbReference type="Proteomes" id="UP000054662"/>
    </source>
</evidence>
<reference evidence="2 3" key="1">
    <citation type="submission" date="2015-11" db="EMBL/GenBank/DDBJ databases">
        <title>Genomic analysis of 38 Legionella species identifies large and diverse effector repertoires.</title>
        <authorList>
            <person name="Burstein D."/>
            <person name="Amaro F."/>
            <person name="Zusman T."/>
            <person name="Lifshitz Z."/>
            <person name="Cohen O."/>
            <person name="Gilbert J.A."/>
            <person name="Pupko T."/>
            <person name="Shuman H.A."/>
            <person name="Segal G."/>
        </authorList>
    </citation>
    <scope>NUCLEOTIDE SEQUENCE [LARGE SCALE GENOMIC DNA]</scope>
    <source>
        <strain evidence="2 3">ATCC 49508</strain>
    </source>
</reference>
<evidence type="ECO:0000256" key="1">
    <source>
        <dbReference type="SAM" id="Phobius"/>
    </source>
</evidence>
<sequence length="239" mass="28189">MIFDFDDSRTNRIVPFITSVLLAFISSFCVAKNNDFQIWTNSTALGSITQVNPKLKYSFEYQGRFGDYASRLSQLILRPGIGYQIIPSTSLWLGYAWIRTSQPFTIKPIDENRIWQQILWNKKFNAFTTTLRSRLEERFIQETLHTAWRYRQLFRISYALPEHEQLTLIGSNEFFFHLNRYNLQNNIGFDQNRAFIGIGYQTSDKTTLELGCLNQYIKRPKRSAYNGNYLFMNLIFNFG</sequence>
<evidence type="ECO:0008006" key="4">
    <source>
        <dbReference type="Google" id="ProtNLM"/>
    </source>
</evidence>
<name>A0A0W1AJB7_9GAMM</name>
<organism evidence="2 3">
    <name type="scientific">Legionella worsleiensis</name>
    <dbReference type="NCBI Taxonomy" id="45076"/>
    <lineage>
        <taxon>Bacteria</taxon>
        <taxon>Pseudomonadati</taxon>
        <taxon>Pseudomonadota</taxon>
        <taxon>Gammaproteobacteria</taxon>
        <taxon>Legionellales</taxon>
        <taxon>Legionellaceae</taxon>
        <taxon>Legionella</taxon>
    </lineage>
</organism>
<dbReference type="Pfam" id="PF10677">
    <property type="entry name" value="DUF2490"/>
    <property type="match status" value="1"/>
</dbReference>
<proteinExistence type="predicted"/>
<gene>
    <name evidence="2" type="ORF">Lwor_0718</name>
</gene>
<keyword evidence="3" id="KW-1185">Reference proteome</keyword>
<dbReference type="STRING" id="45076.Lwor_0718"/>
<keyword evidence="1" id="KW-1133">Transmembrane helix</keyword>
<feature type="transmembrane region" description="Helical" evidence="1">
    <location>
        <begin position="12"/>
        <end position="31"/>
    </location>
</feature>
<evidence type="ECO:0000313" key="2">
    <source>
        <dbReference type="EMBL" id="KTD81441.1"/>
    </source>
</evidence>
<comment type="caution">
    <text evidence="2">The sequence shown here is derived from an EMBL/GenBank/DDBJ whole genome shotgun (WGS) entry which is preliminary data.</text>
</comment>
<dbReference type="Proteomes" id="UP000054662">
    <property type="component" value="Unassembled WGS sequence"/>
</dbReference>
<dbReference type="PATRIC" id="fig|45076.6.peg.786"/>
<dbReference type="OrthoDB" id="5381041at2"/>
<keyword evidence="1" id="KW-0472">Membrane</keyword>
<dbReference type="AlphaFoldDB" id="A0A0W1AJB7"/>
<keyword evidence="1" id="KW-0812">Transmembrane</keyword>
<accession>A0A0W1AJB7</accession>
<dbReference type="InterPro" id="IPR019619">
    <property type="entry name" value="DUF2490"/>
</dbReference>
<dbReference type="EMBL" id="LNZC01000005">
    <property type="protein sequence ID" value="KTD81441.1"/>
    <property type="molecule type" value="Genomic_DNA"/>
</dbReference>